<sequence length="191" mass="21702">MNARLRQQLFDHAEALATQLRYEELSIARLCELGGVLPNVFCAEFPDVLSYLSALQQHFLGEIRSRVIKVTDGAPLGLLRIRLASESYLAYCHEHMHVRDWLVAARRHPQIERGLQQQNHSYALVLGSEFEAIGRTDTFSAAHLYVGMLNEVANREHRARAKQPALREALWHFLEHVGTADAPASPQRQRS</sequence>
<dbReference type="Gene3D" id="1.10.357.10">
    <property type="entry name" value="Tetracycline Repressor, domain 2"/>
    <property type="match status" value="1"/>
</dbReference>
<proteinExistence type="predicted"/>
<dbReference type="RefSeq" id="WP_168149867.1">
    <property type="nucleotide sequence ID" value="NZ_JAAVXB010000016.1"/>
</dbReference>
<dbReference type="AlphaFoldDB" id="A0A969WED4"/>
<reference evidence="1" key="1">
    <citation type="submission" date="2020-03" db="EMBL/GenBank/DDBJ databases">
        <title>Solimonas marina sp. nov., isolated from deep seawater of the Pacific Ocean.</title>
        <authorList>
            <person name="Liu X."/>
            <person name="Lai Q."/>
            <person name="Sun F."/>
            <person name="Gai Y."/>
            <person name="Li G."/>
            <person name="Shao Z."/>
        </authorList>
    </citation>
    <scope>NUCLEOTIDE SEQUENCE</scope>
    <source>
        <strain evidence="1">C16B3</strain>
    </source>
</reference>
<evidence type="ECO:0000313" key="1">
    <source>
        <dbReference type="EMBL" id="NKF24565.1"/>
    </source>
</evidence>
<accession>A0A969WED4</accession>
<keyword evidence="2" id="KW-1185">Reference proteome</keyword>
<evidence type="ECO:0000313" key="2">
    <source>
        <dbReference type="Proteomes" id="UP000653472"/>
    </source>
</evidence>
<gene>
    <name evidence="1" type="ORF">G7Y82_19820</name>
</gene>
<dbReference type="Proteomes" id="UP000653472">
    <property type="component" value="Unassembled WGS sequence"/>
</dbReference>
<comment type="caution">
    <text evidence="1">The sequence shown here is derived from an EMBL/GenBank/DDBJ whole genome shotgun (WGS) entry which is preliminary data.</text>
</comment>
<name>A0A969WED4_9GAMM</name>
<protein>
    <submittedName>
        <fullName evidence="1">Uncharacterized protein</fullName>
    </submittedName>
</protein>
<organism evidence="1 2">
    <name type="scientific">Solimonas marina</name>
    <dbReference type="NCBI Taxonomy" id="2714601"/>
    <lineage>
        <taxon>Bacteria</taxon>
        <taxon>Pseudomonadati</taxon>
        <taxon>Pseudomonadota</taxon>
        <taxon>Gammaproteobacteria</taxon>
        <taxon>Nevskiales</taxon>
        <taxon>Nevskiaceae</taxon>
        <taxon>Solimonas</taxon>
    </lineage>
</organism>
<dbReference type="EMBL" id="JAAVXB010000016">
    <property type="protein sequence ID" value="NKF24565.1"/>
    <property type="molecule type" value="Genomic_DNA"/>
</dbReference>